<dbReference type="GO" id="GO:0005730">
    <property type="term" value="C:nucleolus"/>
    <property type="evidence" value="ECO:0007669"/>
    <property type="project" value="UniProtKB-SubCell"/>
</dbReference>
<evidence type="ECO:0000256" key="5">
    <source>
        <dbReference type="ARBA" id="ARBA00023242"/>
    </source>
</evidence>
<dbReference type="OrthoDB" id="1421013at2759"/>
<name>A0A0D2WI00_CAPO3</name>
<comment type="subunit">
    <text evidence="6">Monomer and homodimer.</text>
</comment>
<dbReference type="PANTHER" id="PTHR15341:SF3">
    <property type="entry name" value="NUCLEAR NUCLEIC ACID-BINDING PROTEIN C1D"/>
    <property type="match status" value="1"/>
</dbReference>
<reference evidence="9" key="1">
    <citation type="submission" date="2011-02" db="EMBL/GenBank/DDBJ databases">
        <title>The Genome Sequence of Capsaspora owczarzaki ATCC 30864.</title>
        <authorList>
            <person name="Russ C."/>
            <person name="Cuomo C."/>
            <person name="Burger G."/>
            <person name="Gray M.W."/>
            <person name="Holland P.W.H."/>
            <person name="King N."/>
            <person name="Lang F.B.F."/>
            <person name="Roger A.J."/>
            <person name="Ruiz-Trillo I."/>
            <person name="Young S.K."/>
            <person name="Zeng Q."/>
            <person name="Gargeya S."/>
            <person name="Alvarado L."/>
            <person name="Berlin A."/>
            <person name="Chapman S.B."/>
            <person name="Chen Z."/>
            <person name="Freedman E."/>
            <person name="Gellesch M."/>
            <person name="Goldberg J."/>
            <person name="Griggs A."/>
            <person name="Gujja S."/>
            <person name="Heilman E."/>
            <person name="Heiman D."/>
            <person name="Howarth C."/>
            <person name="Mehta T."/>
            <person name="Neiman D."/>
            <person name="Pearson M."/>
            <person name="Roberts A."/>
            <person name="Saif S."/>
            <person name="Shea T."/>
            <person name="Shenoy N."/>
            <person name="Sisk P."/>
            <person name="Stolte C."/>
            <person name="Sykes S."/>
            <person name="White J."/>
            <person name="Yandava C."/>
            <person name="Haas B."/>
            <person name="Nusbaum C."/>
            <person name="Birren B."/>
        </authorList>
    </citation>
    <scope>NUCLEOTIDE SEQUENCE</scope>
    <source>
        <strain evidence="9">ATCC 30864</strain>
    </source>
</reference>
<dbReference type="OMA" id="REENWEN"/>
<evidence type="ECO:0000256" key="7">
    <source>
        <dbReference type="SAM" id="MobiDB-lite"/>
    </source>
</evidence>
<comment type="subcellular location">
    <subcellularLocation>
        <location evidence="6">Cytoplasm</location>
    </subcellularLocation>
    <subcellularLocation>
        <location evidence="6">Nucleus</location>
        <location evidence="6">Nucleolus</location>
    </subcellularLocation>
    <subcellularLocation>
        <location evidence="1 6">Nucleus</location>
    </subcellularLocation>
</comment>
<dbReference type="GO" id="GO:0003677">
    <property type="term" value="F:DNA binding"/>
    <property type="evidence" value="ECO:0007669"/>
    <property type="project" value="UniProtKB-KW"/>
</dbReference>
<dbReference type="GO" id="GO:0010468">
    <property type="term" value="P:regulation of gene expression"/>
    <property type="evidence" value="ECO:0007669"/>
    <property type="project" value="TreeGrafter"/>
</dbReference>
<dbReference type="EMBL" id="KE346360">
    <property type="protein sequence ID" value="KJE89375.1"/>
    <property type="molecule type" value="Genomic_DNA"/>
</dbReference>
<keyword evidence="9" id="KW-1185">Reference proteome</keyword>
<accession>A0A0D2WI00</accession>
<comment type="function">
    <text evidence="6">Plays a role in the recruitment of the exosome to pre-rRNA to mediate the 3'-5' end processing of the 5.8S rRNA.</text>
</comment>
<evidence type="ECO:0000256" key="2">
    <source>
        <dbReference type="ARBA" id="ARBA00009154"/>
    </source>
</evidence>
<keyword evidence="6" id="KW-0963">Cytoplasm</keyword>
<dbReference type="FunCoup" id="A0A0D2WI00">
    <property type="interactions" value="54"/>
</dbReference>
<dbReference type="InParanoid" id="A0A0D2WI00"/>
<evidence type="ECO:0000256" key="3">
    <source>
        <dbReference type="ARBA" id="ARBA00022552"/>
    </source>
</evidence>
<dbReference type="GO" id="GO:0000460">
    <property type="term" value="P:maturation of 5.8S rRNA"/>
    <property type="evidence" value="ECO:0007669"/>
    <property type="project" value="TreeGrafter"/>
</dbReference>
<keyword evidence="4 6" id="KW-0694">RNA-binding</keyword>
<dbReference type="GO" id="GO:0003723">
    <property type="term" value="F:RNA binding"/>
    <property type="evidence" value="ECO:0007669"/>
    <property type="project" value="UniProtKB-UniRule"/>
</dbReference>
<dbReference type="Pfam" id="PF04000">
    <property type="entry name" value="Sas10_Utp3"/>
    <property type="match status" value="1"/>
</dbReference>
<dbReference type="Proteomes" id="UP000008743">
    <property type="component" value="Unassembled WGS sequence"/>
</dbReference>
<dbReference type="GO" id="GO:0000178">
    <property type="term" value="C:exosome (RNase complex)"/>
    <property type="evidence" value="ECO:0007669"/>
    <property type="project" value="TreeGrafter"/>
</dbReference>
<dbReference type="PhylomeDB" id="A0A0D2WI00"/>
<evidence type="ECO:0000256" key="1">
    <source>
        <dbReference type="ARBA" id="ARBA00004123"/>
    </source>
</evidence>
<sequence>MSSNRSNKNNSNTTTSSSISSSSSSSITSSNGNSKAVAAVPEEIAEQVDAFTAAVDNLEAMLNPLLKAPAADLRAKLADKPLELARLELALAFTANSMFWMYLNAQGTAPEDHPVKNELARIKHYMTKVKTATEKTIAHPRLDKAVTDRIIAHNISSPALSEKIKRKSKQQ</sequence>
<dbReference type="InterPro" id="IPR007146">
    <property type="entry name" value="Sas10/Utp3/C1D"/>
</dbReference>
<organism evidence="8 9">
    <name type="scientific">Capsaspora owczarzaki (strain ATCC 30864)</name>
    <dbReference type="NCBI Taxonomy" id="595528"/>
    <lineage>
        <taxon>Eukaryota</taxon>
        <taxon>Filasterea</taxon>
        <taxon>Capsaspora</taxon>
    </lineage>
</organism>
<comment type="similarity">
    <text evidence="2 6">Belongs to the C1D family.</text>
</comment>
<keyword evidence="3 6" id="KW-0698">rRNA processing</keyword>
<evidence type="ECO:0000313" key="9">
    <source>
        <dbReference type="Proteomes" id="UP000008743"/>
    </source>
</evidence>
<dbReference type="AlphaFoldDB" id="A0A0D2WI00"/>
<dbReference type="GO" id="GO:0005737">
    <property type="term" value="C:cytoplasm"/>
    <property type="evidence" value="ECO:0007669"/>
    <property type="project" value="UniProtKB-SubCell"/>
</dbReference>
<dbReference type="RefSeq" id="XP_004365729.1">
    <property type="nucleotide sequence ID" value="XM_004365672.2"/>
</dbReference>
<keyword evidence="5 6" id="KW-0539">Nucleus</keyword>
<dbReference type="STRING" id="595528.A0A0D2WI00"/>
<protein>
    <recommendedName>
        <fullName evidence="6">Nuclear nucleic acid-binding protein C1D</fullName>
    </recommendedName>
</protein>
<dbReference type="eggNOG" id="KOG4835">
    <property type="taxonomic scope" value="Eukaryota"/>
</dbReference>
<gene>
    <name evidence="8" type="ORF">CAOG_000858</name>
</gene>
<feature type="region of interest" description="Disordered" evidence="7">
    <location>
        <begin position="1"/>
        <end position="35"/>
    </location>
</feature>
<evidence type="ECO:0000256" key="6">
    <source>
        <dbReference type="RuleBase" id="RU368003"/>
    </source>
</evidence>
<evidence type="ECO:0000313" key="8">
    <source>
        <dbReference type="EMBL" id="KJE89375.1"/>
    </source>
</evidence>
<keyword evidence="6" id="KW-0238">DNA-binding</keyword>
<evidence type="ECO:0000256" key="4">
    <source>
        <dbReference type="ARBA" id="ARBA00022884"/>
    </source>
</evidence>
<feature type="compositionally biased region" description="Low complexity" evidence="7">
    <location>
        <begin position="1"/>
        <end position="34"/>
    </location>
</feature>
<proteinExistence type="inferred from homology"/>
<dbReference type="InterPro" id="IPR011082">
    <property type="entry name" value="Exosome-assoc_fac/DNA_repair"/>
</dbReference>
<dbReference type="PANTHER" id="PTHR15341">
    <property type="entry name" value="SUN-COR STEROID HORMONE RECEPTOR CO-REPRESSOR"/>
    <property type="match status" value="1"/>
</dbReference>